<evidence type="ECO:0000256" key="2">
    <source>
        <dbReference type="ARBA" id="ARBA00023002"/>
    </source>
</evidence>
<evidence type="ECO:0000256" key="1">
    <source>
        <dbReference type="ARBA" id="ARBA00006484"/>
    </source>
</evidence>
<dbReference type="AlphaFoldDB" id="A0A540WRY1"/>
<protein>
    <submittedName>
        <fullName evidence="5">SDR family oxidoreductase</fullName>
    </submittedName>
</protein>
<dbReference type="Proteomes" id="UP000315369">
    <property type="component" value="Unassembled WGS sequence"/>
</dbReference>
<dbReference type="InterPro" id="IPR057326">
    <property type="entry name" value="KR_dom"/>
</dbReference>
<evidence type="ECO:0000259" key="4">
    <source>
        <dbReference type="SMART" id="SM00822"/>
    </source>
</evidence>
<sequence length="349" mass="37502">MADWRKDRQAPRFTPGTLAAAGIGAALGLRKALLRIRYSFNGRTVLITGGSRGLGLVLARRLVKAGARVALCGRDEASLERAREELERGGAQVLALPCDVRDPVQVEATVSAVHERWGAVDVLINNAGVIQVGPLESMTVEDFQDAMDTHLWGALYTTLAVLPEMKQRGEGRIVNIASVGGRLSVPHLMPYSASKFALVGLSDGLRAELRQDGIFVTTVCPGLMRTGSPRNARFKGQNEAEYAWFAVGDSLPGLSVSAERAARLILDACRRGDAELLVGLAAKLGAVGRVLAPELTAALLAWTNRRLPQSSGQDSHTGADSETPLTRSWLTELSRRAAERNNEMDVPLH</sequence>
<keyword evidence="6" id="KW-1185">Reference proteome</keyword>
<evidence type="ECO:0000313" key="5">
    <source>
        <dbReference type="EMBL" id="TQF11768.1"/>
    </source>
</evidence>
<dbReference type="OrthoDB" id="151996at2"/>
<dbReference type="RefSeq" id="WP_141646501.1">
    <property type="nucleotide sequence ID" value="NZ_VIFM01000171.1"/>
</dbReference>
<dbReference type="SMART" id="SM00822">
    <property type="entry name" value="PKS_KR"/>
    <property type="match status" value="1"/>
</dbReference>
<organism evidence="5 6">
    <name type="scientific">Myxococcus llanfairpwllgwyngyllgogerychwyrndrobwllllantysiliogogogochensis</name>
    <dbReference type="NCBI Taxonomy" id="2590453"/>
    <lineage>
        <taxon>Bacteria</taxon>
        <taxon>Pseudomonadati</taxon>
        <taxon>Myxococcota</taxon>
        <taxon>Myxococcia</taxon>
        <taxon>Myxococcales</taxon>
        <taxon>Cystobacterineae</taxon>
        <taxon>Myxococcaceae</taxon>
        <taxon>Myxococcus</taxon>
    </lineage>
</organism>
<comment type="caution">
    <text evidence="5">The sequence shown here is derived from an EMBL/GenBank/DDBJ whole genome shotgun (WGS) entry which is preliminary data.</text>
</comment>
<comment type="similarity">
    <text evidence="1 3">Belongs to the short-chain dehydrogenases/reductases (SDR) family.</text>
</comment>
<evidence type="ECO:0000313" key="6">
    <source>
        <dbReference type="Proteomes" id="UP000315369"/>
    </source>
</evidence>
<dbReference type="FunFam" id="3.40.50.720:FF:000084">
    <property type="entry name" value="Short-chain dehydrogenase reductase"/>
    <property type="match status" value="1"/>
</dbReference>
<dbReference type="InterPro" id="IPR002347">
    <property type="entry name" value="SDR_fam"/>
</dbReference>
<dbReference type="PANTHER" id="PTHR44196:SF1">
    <property type="entry name" value="DEHYDROGENASE_REDUCTASE SDR FAMILY MEMBER 7B"/>
    <property type="match status" value="1"/>
</dbReference>
<dbReference type="SUPFAM" id="SSF51735">
    <property type="entry name" value="NAD(P)-binding Rossmann-fold domains"/>
    <property type="match status" value="1"/>
</dbReference>
<gene>
    <name evidence="5" type="ORF">FJV41_32585</name>
</gene>
<name>A0A540WRY1_9BACT</name>
<evidence type="ECO:0000256" key="3">
    <source>
        <dbReference type="RuleBase" id="RU000363"/>
    </source>
</evidence>
<proteinExistence type="inferred from homology"/>
<feature type="domain" description="Ketoreductase" evidence="4">
    <location>
        <begin position="43"/>
        <end position="227"/>
    </location>
</feature>
<reference evidence="5 6" key="1">
    <citation type="submission" date="2019-06" db="EMBL/GenBank/DDBJ databases">
        <authorList>
            <person name="Livingstone P."/>
            <person name="Whitworth D."/>
        </authorList>
    </citation>
    <scope>NUCLEOTIDE SEQUENCE [LARGE SCALE GENOMIC DNA]</scope>
    <source>
        <strain evidence="5 6">AM401</strain>
    </source>
</reference>
<dbReference type="PROSITE" id="PS00061">
    <property type="entry name" value="ADH_SHORT"/>
    <property type="match status" value="1"/>
</dbReference>
<dbReference type="PRINTS" id="PR00081">
    <property type="entry name" value="GDHRDH"/>
</dbReference>
<dbReference type="EMBL" id="VIFM01000171">
    <property type="protein sequence ID" value="TQF11768.1"/>
    <property type="molecule type" value="Genomic_DNA"/>
</dbReference>
<dbReference type="InterPro" id="IPR020904">
    <property type="entry name" value="Sc_DH/Rdtase_CS"/>
</dbReference>
<accession>A0A540WRY1</accession>
<dbReference type="GO" id="GO:0016491">
    <property type="term" value="F:oxidoreductase activity"/>
    <property type="evidence" value="ECO:0007669"/>
    <property type="project" value="UniProtKB-KW"/>
</dbReference>
<dbReference type="PRINTS" id="PR00080">
    <property type="entry name" value="SDRFAMILY"/>
</dbReference>
<dbReference type="CDD" id="cd05233">
    <property type="entry name" value="SDR_c"/>
    <property type="match status" value="1"/>
</dbReference>
<dbReference type="Pfam" id="PF00106">
    <property type="entry name" value="adh_short"/>
    <property type="match status" value="1"/>
</dbReference>
<dbReference type="GO" id="GO:0016020">
    <property type="term" value="C:membrane"/>
    <property type="evidence" value="ECO:0007669"/>
    <property type="project" value="TreeGrafter"/>
</dbReference>
<dbReference type="InterPro" id="IPR036291">
    <property type="entry name" value="NAD(P)-bd_dom_sf"/>
</dbReference>
<keyword evidence="2" id="KW-0560">Oxidoreductase</keyword>
<dbReference type="PANTHER" id="PTHR44196">
    <property type="entry name" value="DEHYDROGENASE/REDUCTASE SDR FAMILY MEMBER 7B"/>
    <property type="match status" value="1"/>
</dbReference>
<dbReference type="Gene3D" id="3.40.50.720">
    <property type="entry name" value="NAD(P)-binding Rossmann-like Domain"/>
    <property type="match status" value="1"/>
</dbReference>